<accession>A0A6A5YUJ9</accession>
<keyword evidence="1" id="KW-0732">Signal</keyword>
<feature type="signal peptide" evidence="1">
    <location>
        <begin position="1"/>
        <end position="21"/>
    </location>
</feature>
<evidence type="ECO:0000313" key="3">
    <source>
        <dbReference type="Proteomes" id="UP000799770"/>
    </source>
</evidence>
<evidence type="ECO:0000313" key="2">
    <source>
        <dbReference type="EMBL" id="KAF2110879.1"/>
    </source>
</evidence>
<sequence>MVLAVMTSWTCFATTLFKTKATMVQTCGPLRSLVTIKVGHYLASQSAPTRRIQSTISLLCLRAFRSLAFGSSAACNLWADHTVWGSRCELKKHGQEIRRDFMKGASQGMYGRPPAQVDNFQ</sequence>
<reference evidence="2" key="1">
    <citation type="journal article" date="2020" name="Stud. Mycol.">
        <title>101 Dothideomycetes genomes: a test case for predicting lifestyles and emergence of pathogens.</title>
        <authorList>
            <person name="Haridas S."/>
            <person name="Albert R."/>
            <person name="Binder M."/>
            <person name="Bloem J."/>
            <person name="Labutti K."/>
            <person name="Salamov A."/>
            <person name="Andreopoulos B."/>
            <person name="Baker S."/>
            <person name="Barry K."/>
            <person name="Bills G."/>
            <person name="Bluhm B."/>
            <person name="Cannon C."/>
            <person name="Castanera R."/>
            <person name="Culley D."/>
            <person name="Daum C."/>
            <person name="Ezra D."/>
            <person name="Gonzalez J."/>
            <person name="Henrissat B."/>
            <person name="Kuo A."/>
            <person name="Liang C."/>
            <person name="Lipzen A."/>
            <person name="Lutzoni F."/>
            <person name="Magnuson J."/>
            <person name="Mondo S."/>
            <person name="Nolan M."/>
            <person name="Ohm R."/>
            <person name="Pangilinan J."/>
            <person name="Park H.-J."/>
            <person name="Ramirez L."/>
            <person name="Alfaro M."/>
            <person name="Sun H."/>
            <person name="Tritt A."/>
            <person name="Yoshinaga Y."/>
            <person name="Zwiers L.-H."/>
            <person name="Turgeon B."/>
            <person name="Goodwin S."/>
            <person name="Spatafora J."/>
            <person name="Crous P."/>
            <person name="Grigoriev I."/>
        </authorList>
    </citation>
    <scope>NUCLEOTIDE SEQUENCE</scope>
    <source>
        <strain evidence="2">CBS 627.86</strain>
    </source>
</reference>
<evidence type="ECO:0008006" key="4">
    <source>
        <dbReference type="Google" id="ProtNLM"/>
    </source>
</evidence>
<dbReference type="AlphaFoldDB" id="A0A6A5YUJ9"/>
<dbReference type="EMBL" id="ML977336">
    <property type="protein sequence ID" value="KAF2110879.1"/>
    <property type="molecule type" value="Genomic_DNA"/>
</dbReference>
<keyword evidence="3" id="KW-1185">Reference proteome</keyword>
<evidence type="ECO:0000256" key="1">
    <source>
        <dbReference type="SAM" id="SignalP"/>
    </source>
</evidence>
<feature type="chain" id="PRO_5025575854" description="Secreted protein" evidence="1">
    <location>
        <begin position="22"/>
        <end position="121"/>
    </location>
</feature>
<organism evidence="2 3">
    <name type="scientific">Lophiotrema nucula</name>
    <dbReference type="NCBI Taxonomy" id="690887"/>
    <lineage>
        <taxon>Eukaryota</taxon>
        <taxon>Fungi</taxon>
        <taxon>Dikarya</taxon>
        <taxon>Ascomycota</taxon>
        <taxon>Pezizomycotina</taxon>
        <taxon>Dothideomycetes</taxon>
        <taxon>Pleosporomycetidae</taxon>
        <taxon>Pleosporales</taxon>
        <taxon>Lophiotremataceae</taxon>
        <taxon>Lophiotrema</taxon>
    </lineage>
</organism>
<proteinExistence type="predicted"/>
<gene>
    <name evidence="2" type="ORF">BDV96DRAFT_192859</name>
</gene>
<protein>
    <recommendedName>
        <fullName evidence="4">Secreted protein</fullName>
    </recommendedName>
</protein>
<name>A0A6A5YUJ9_9PLEO</name>
<dbReference type="Proteomes" id="UP000799770">
    <property type="component" value="Unassembled WGS sequence"/>
</dbReference>